<dbReference type="OrthoDB" id="5642573at2"/>
<protein>
    <submittedName>
        <fullName evidence="2">Ubiquinone/menaquinone biosynthesis C-methylase UbiE</fullName>
    </submittedName>
</protein>
<dbReference type="Gene3D" id="3.40.50.150">
    <property type="entry name" value="Vaccinia Virus protein VP39"/>
    <property type="match status" value="1"/>
</dbReference>
<sequence length="225" mass="24959">MRGRLFLALGQPLVARLERRMASSPLFWNLIARKYLASPVPDEAVYQRKLELTRERLRPDWDLLEIGCGSGATALNHAPHVRSVTACDFSKKLLAVGETRAAAEQIDNVTFHCKSLDEITAPPAYDAVLMLSLLHLLPDWRGAIDRAAALTKPGGIFVSSTTCMGHSRLLRLLQPLLRLLPLLPSVTAFTEEALRAEIRANGFDIEVDWRPEGADALFLIARRQG</sequence>
<dbReference type="InterPro" id="IPR041698">
    <property type="entry name" value="Methyltransf_25"/>
</dbReference>
<evidence type="ECO:0000313" key="2">
    <source>
        <dbReference type="EMBL" id="SFI58507.1"/>
    </source>
</evidence>
<evidence type="ECO:0000313" key="3">
    <source>
        <dbReference type="Proteomes" id="UP000199630"/>
    </source>
</evidence>
<name>A0A1I3JE07_9RHOB</name>
<dbReference type="STRING" id="588602.SAMN04487991_0327"/>
<keyword evidence="2" id="KW-0830">Ubiquinone</keyword>
<dbReference type="Proteomes" id="UP000199630">
    <property type="component" value="Unassembled WGS sequence"/>
</dbReference>
<dbReference type="InterPro" id="IPR050508">
    <property type="entry name" value="Methyltransf_Superfamily"/>
</dbReference>
<accession>A0A1I3JE07</accession>
<keyword evidence="2" id="KW-0489">Methyltransferase</keyword>
<dbReference type="CDD" id="cd02440">
    <property type="entry name" value="AdoMet_MTases"/>
    <property type="match status" value="1"/>
</dbReference>
<dbReference type="SUPFAM" id="SSF53335">
    <property type="entry name" value="S-adenosyl-L-methionine-dependent methyltransferases"/>
    <property type="match status" value="1"/>
</dbReference>
<keyword evidence="3" id="KW-1185">Reference proteome</keyword>
<dbReference type="PANTHER" id="PTHR42912:SF90">
    <property type="entry name" value="METHYLTRANSFERASE DOMAIN-CONTAINING PROTEIN"/>
    <property type="match status" value="1"/>
</dbReference>
<feature type="domain" description="Methyltransferase" evidence="1">
    <location>
        <begin position="64"/>
        <end position="155"/>
    </location>
</feature>
<dbReference type="GO" id="GO:0032259">
    <property type="term" value="P:methylation"/>
    <property type="evidence" value="ECO:0007669"/>
    <property type="project" value="UniProtKB-KW"/>
</dbReference>
<dbReference type="GO" id="GO:0008168">
    <property type="term" value="F:methyltransferase activity"/>
    <property type="evidence" value="ECO:0007669"/>
    <property type="project" value="UniProtKB-KW"/>
</dbReference>
<keyword evidence="2" id="KW-0808">Transferase</keyword>
<dbReference type="InterPro" id="IPR029063">
    <property type="entry name" value="SAM-dependent_MTases_sf"/>
</dbReference>
<gene>
    <name evidence="2" type="ORF">SAMN04487991_0327</name>
</gene>
<evidence type="ECO:0000259" key="1">
    <source>
        <dbReference type="Pfam" id="PF13649"/>
    </source>
</evidence>
<proteinExistence type="predicted"/>
<dbReference type="PANTHER" id="PTHR42912">
    <property type="entry name" value="METHYLTRANSFERASE"/>
    <property type="match status" value="1"/>
</dbReference>
<dbReference type="Pfam" id="PF13649">
    <property type="entry name" value="Methyltransf_25"/>
    <property type="match status" value="1"/>
</dbReference>
<reference evidence="3" key="1">
    <citation type="submission" date="2016-10" db="EMBL/GenBank/DDBJ databases">
        <authorList>
            <person name="Varghese N."/>
            <person name="Submissions S."/>
        </authorList>
    </citation>
    <scope>NUCLEOTIDE SEQUENCE [LARGE SCALE GENOMIC DNA]</scope>
    <source>
        <strain evidence="3">DSM 26471</strain>
    </source>
</reference>
<organism evidence="2 3">
    <name type="scientific">Celeribacter neptunius</name>
    <dbReference type="NCBI Taxonomy" id="588602"/>
    <lineage>
        <taxon>Bacteria</taxon>
        <taxon>Pseudomonadati</taxon>
        <taxon>Pseudomonadota</taxon>
        <taxon>Alphaproteobacteria</taxon>
        <taxon>Rhodobacterales</taxon>
        <taxon>Roseobacteraceae</taxon>
        <taxon>Celeribacter</taxon>
    </lineage>
</organism>
<dbReference type="AlphaFoldDB" id="A0A1I3JE07"/>
<dbReference type="EMBL" id="FORH01000001">
    <property type="protein sequence ID" value="SFI58507.1"/>
    <property type="molecule type" value="Genomic_DNA"/>
</dbReference>